<dbReference type="Gene3D" id="1.20.5.500">
    <property type="entry name" value="Single helix bin"/>
    <property type="match status" value="1"/>
</dbReference>
<evidence type="ECO:0000256" key="8">
    <source>
        <dbReference type="ARBA" id="ARBA00023242"/>
    </source>
</evidence>
<dbReference type="GO" id="GO:0005737">
    <property type="term" value="C:cytoplasm"/>
    <property type="evidence" value="ECO:0007669"/>
    <property type="project" value="UniProtKB-SubCell"/>
</dbReference>
<dbReference type="AlphaFoldDB" id="A0A6P8U7S3"/>
<name>A0A6P8U7S3_GYMAC</name>
<evidence type="ECO:0000256" key="7">
    <source>
        <dbReference type="ARBA" id="ARBA00023054"/>
    </source>
</evidence>
<dbReference type="GO" id="GO:0016363">
    <property type="term" value="C:nuclear matrix"/>
    <property type="evidence" value="ECO:0007669"/>
    <property type="project" value="UniProtKB-SubCell"/>
</dbReference>
<evidence type="ECO:0000256" key="13">
    <source>
        <dbReference type="RuleBase" id="RU000685"/>
    </source>
</evidence>
<evidence type="ECO:0000256" key="5">
    <source>
        <dbReference type="ARBA" id="ARBA00022744"/>
    </source>
</evidence>
<reference evidence="18" key="1">
    <citation type="submission" date="2025-08" db="UniProtKB">
        <authorList>
            <consortium name="RefSeq"/>
        </authorList>
    </citation>
    <scope>IDENTIFICATION</scope>
</reference>
<dbReference type="PROSITE" id="PS51842">
    <property type="entry name" value="IF_ROD_2"/>
    <property type="match status" value="1"/>
</dbReference>
<dbReference type="Gene3D" id="1.20.5.170">
    <property type="match status" value="1"/>
</dbReference>
<evidence type="ECO:0000256" key="12">
    <source>
        <dbReference type="ARBA" id="ARBA00042964"/>
    </source>
</evidence>
<evidence type="ECO:0000256" key="2">
    <source>
        <dbReference type="ARBA" id="ARBA00004496"/>
    </source>
</evidence>
<dbReference type="InterPro" id="IPR039008">
    <property type="entry name" value="IF_rod_dom"/>
</dbReference>
<feature type="compositionally biased region" description="Basic and acidic residues" evidence="15">
    <location>
        <begin position="71"/>
        <end position="80"/>
    </location>
</feature>
<feature type="coiled-coil region" evidence="14">
    <location>
        <begin position="286"/>
        <end position="359"/>
    </location>
</feature>
<evidence type="ECO:0000256" key="6">
    <source>
        <dbReference type="ARBA" id="ARBA00022754"/>
    </source>
</evidence>
<dbReference type="Gene3D" id="1.20.5.1160">
    <property type="entry name" value="Vasodilator-stimulated phosphoprotein"/>
    <property type="match status" value="1"/>
</dbReference>
<evidence type="ECO:0000256" key="9">
    <source>
        <dbReference type="ARBA" id="ARBA00037766"/>
    </source>
</evidence>
<dbReference type="KEGG" id="gacu:117546629"/>
<keyword evidence="6 13" id="KW-0403">Intermediate filament</keyword>
<keyword evidence="5" id="KW-0416">Keratin</keyword>
<evidence type="ECO:0000259" key="16">
    <source>
        <dbReference type="PROSITE" id="PS51842"/>
    </source>
</evidence>
<comment type="similarity">
    <text evidence="13">Belongs to the intermediate filament family.</text>
</comment>
<organism evidence="17 18">
    <name type="scientific">Gymnodraco acuticeps</name>
    <name type="common">Antarctic dragonfish</name>
    <dbReference type="NCBI Taxonomy" id="8218"/>
    <lineage>
        <taxon>Eukaryota</taxon>
        <taxon>Metazoa</taxon>
        <taxon>Chordata</taxon>
        <taxon>Craniata</taxon>
        <taxon>Vertebrata</taxon>
        <taxon>Euteleostomi</taxon>
        <taxon>Actinopterygii</taxon>
        <taxon>Neopterygii</taxon>
        <taxon>Teleostei</taxon>
        <taxon>Neoteleostei</taxon>
        <taxon>Acanthomorphata</taxon>
        <taxon>Eupercaria</taxon>
        <taxon>Perciformes</taxon>
        <taxon>Notothenioidei</taxon>
        <taxon>Bathydraconidae</taxon>
        <taxon>Gymnodraco</taxon>
    </lineage>
</organism>
<dbReference type="SMART" id="SM01391">
    <property type="entry name" value="Filament"/>
    <property type="match status" value="1"/>
</dbReference>
<evidence type="ECO:0000256" key="4">
    <source>
        <dbReference type="ARBA" id="ARBA00022490"/>
    </source>
</evidence>
<dbReference type="OrthoDB" id="2441647at2759"/>
<feature type="domain" description="IF rod" evidence="16">
    <location>
        <begin position="77"/>
        <end position="388"/>
    </location>
</feature>
<comment type="function">
    <text evidence="9">Together with KRT19, helps to link the contractile apparatus to dystrophin at the costameres of striated muscle.</text>
</comment>
<dbReference type="InParanoid" id="A0A6P8U7S3"/>
<protein>
    <recommendedName>
        <fullName evidence="10">Keratin, type II cytoskeletal 8</fullName>
    </recommendedName>
    <alternativeName>
        <fullName evidence="12">Cytokeratin-8</fullName>
    </alternativeName>
    <alternativeName>
        <fullName evidence="11">Keratin-8</fullName>
    </alternativeName>
</protein>
<feature type="region of interest" description="Disordered" evidence="15">
    <location>
        <begin position="398"/>
        <end position="423"/>
    </location>
</feature>
<comment type="subcellular location">
    <subcellularLocation>
        <location evidence="2">Cytoplasm</location>
    </subcellularLocation>
    <subcellularLocation>
        <location evidence="1">Nucleus matrix</location>
    </subcellularLocation>
    <subcellularLocation>
        <location evidence="3">Nucleus</location>
        <location evidence="3">Nucleoplasm</location>
    </subcellularLocation>
</comment>
<dbReference type="GO" id="GO:0005654">
    <property type="term" value="C:nucleoplasm"/>
    <property type="evidence" value="ECO:0007669"/>
    <property type="project" value="UniProtKB-SubCell"/>
</dbReference>
<dbReference type="SUPFAM" id="SSF64593">
    <property type="entry name" value="Intermediate filament protein, coiled coil region"/>
    <property type="match status" value="2"/>
</dbReference>
<evidence type="ECO:0000256" key="11">
    <source>
        <dbReference type="ARBA" id="ARBA00042886"/>
    </source>
</evidence>
<keyword evidence="17" id="KW-1185">Reference proteome</keyword>
<dbReference type="Proteomes" id="UP000515161">
    <property type="component" value="Unplaced"/>
</dbReference>
<evidence type="ECO:0000256" key="10">
    <source>
        <dbReference type="ARBA" id="ARBA00039429"/>
    </source>
</evidence>
<dbReference type="Pfam" id="PF00038">
    <property type="entry name" value="Filament"/>
    <property type="match status" value="1"/>
</dbReference>
<evidence type="ECO:0000256" key="1">
    <source>
        <dbReference type="ARBA" id="ARBA00004109"/>
    </source>
</evidence>
<evidence type="ECO:0000313" key="18">
    <source>
        <dbReference type="RefSeq" id="XP_034072824.1"/>
    </source>
</evidence>
<evidence type="ECO:0000256" key="3">
    <source>
        <dbReference type="ARBA" id="ARBA00004642"/>
    </source>
</evidence>
<feature type="compositionally biased region" description="Polar residues" evidence="15">
    <location>
        <begin position="37"/>
        <end position="70"/>
    </location>
</feature>
<keyword evidence="7 14" id="KW-0175">Coiled coil</keyword>
<sequence>MPICFLLQRGSIQNLPLCSASSKANSKLSRKRRISMPTCSSNMSKTRDYSSQSYTPGSKPPKSTASNKIDTSGKSREKDDMMGLNDKFVNLIEKKKNLEDQNKKLNTKLKILMEKEDYDGKINLIVKQSENEMEQQIENLLNDQEKLKAELLMNQEDLDDTKKSYEVEFRKKADLENEFIIKKKEVDESHLDEVDLALELEDLMGKLDFLRIGYDEEIKEMQSQVQNESVVLHENNKRSLDMDEIINGVKNQYADLASRSKHEAEQWNQKKMDALVLNVGEREQEVRYLRRDIADLVRTIQRLNGELEALIRKEESMKSNTTELKQDGNANLKKAREDIANLEEASRRVRQDLAGQIREHQELMNLKLALDIEIATYRKLLEGEEQRMSNFMHRPADVHLPSKKHLPEKPRAPEPSEVPRETAIPASKKRLLIQVEVQFGIVVSEISHYSEY</sequence>
<proteinExistence type="inferred from homology"/>
<dbReference type="RefSeq" id="XP_034072824.1">
    <property type="nucleotide sequence ID" value="XM_034216933.1"/>
</dbReference>
<dbReference type="InterPro" id="IPR018039">
    <property type="entry name" value="IF_conserved"/>
</dbReference>
<dbReference type="GO" id="GO:0005882">
    <property type="term" value="C:intermediate filament"/>
    <property type="evidence" value="ECO:0007669"/>
    <property type="project" value="UniProtKB-KW"/>
</dbReference>
<evidence type="ECO:0000256" key="14">
    <source>
        <dbReference type="SAM" id="Coils"/>
    </source>
</evidence>
<evidence type="ECO:0000313" key="17">
    <source>
        <dbReference type="Proteomes" id="UP000515161"/>
    </source>
</evidence>
<accession>A0A6P8U7S3</accession>
<feature type="coiled-coil region" evidence="14">
    <location>
        <begin position="81"/>
        <end position="178"/>
    </location>
</feature>
<feature type="compositionally biased region" description="Basic and acidic residues" evidence="15">
    <location>
        <begin position="405"/>
        <end position="420"/>
    </location>
</feature>
<feature type="region of interest" description="Disordered" evidence="15">
    <location>
        <begin position="22"/>
        <end position="80"/>
    </location>
</feature>
<gene>
    <name evidence="18" type="primary">LOC117546629</name>
</gene>
<dbReference type="PROSITE" id="PS00226">
    <property type="entry name" value="IF_ROD_1"/>
    <property type="match status" value="1"/>
</dbReference>
<evidence type="ECO:0000256" key="15">
    <source>
        <dbReference type="SAM" id="MobiDB-lite"/>
    </source>
</evidence>
<dbReference type="PANTHER" id="PTHR45616">
    <property type="entry name" value="GATA-TYPE DOMAIN-CONTAINING PROTEIN"/>
    <property type="match status" value="1"/>
</dbReference>
<dbReference type="GeneID" id="117546629"/>
<dbReference type="PANTHER" id="PTHR45616:SF26">
    <property type="entry name" value="KERATIN, TYPE II CYTOSKELETAL 8"/>
    <property type="match status" value="1"/>
</dbReference>
<keyword evidence="4" id="KW-0963">Cytoplasm</keyword>
<keyword evidence="8" id="KW-0539">Nucleus</keyword>